<organism evidence="2">
    <name type="scientific">Eremomyces bilateralis CBS 781.70</name>
    <dbReference type="NCBI Taxonomy" id="1392243"/>
    <lineage>
        <taxon>Eukaryota</taxon>
        <taxon>Fungi</taxon>
        <taxon>Dikarya</taxon>
        <taxon>Ascomycota</taxon>
        <taxon>Pezizomycotina</taxon>
        <taxon>Dothideomycetes</taxon>
        <taxon>Dothideomycetes incertae sedis</taxon>
        <taxon>Eremomycetales</taxon>
        <taxon>Eremomycetaceae</taxon>
        <taxon>Eremomyces</taxon>
    </lineage>
</organism>
<evidence type="ECO:0000313" key="2">
    <source>
        <dbReference type="EMBL" id="KAF1808090.1"/>
    </source>
</evidence>
<evidence type="ECO:0000313" key="3">
    <source>
        <dbReference type="Proteomes" id="UP000504638"/>
    </source>
</evidence>
<dbReference type="OrthoDB" id="3793118at2759"/>
<reference evidence="4" key="2">
    <citation type="submission" date="2020-04" db="EMBL/GenBank/DDBJ databases">
        <authorList>
            <consortium name="NCBI Genome Project"/>
        </authorList>
    </citation>
    <scope>NUCLEOTIDE SEQUENCE</scope>
    <source>
        <strain evidence="4">CBS 781.70</strain>
    </source>
</reference>
<accession>A0A6G1FQV2</accession>
<reference evidence="2 4" key="1">
    <citation type="submission" date="2020-01" db="EMBL/GenBank/DDBJ databases">
        <authorList>
            <consortium name="DOE Joint Genome Institute"/>
            <person name="Haridas S."/>
            <person name="Albert R."/>
            <person name="Binder M."/>
            <person name="Bloem J."/>
            <person name="Labutti K."/>
            <person name="Salamov A."/>
            <person name="Andreopoulos B."/>
            <person name="Baker S.E."/>
            <person name="Barry K."/>
            <person name="Bills G."/>
            <person name="Bluhm B.H."/>
            <person name="Cannon C."/>
            <person name="Castanera R."/>
            <person name="Culley D.E."/>
            <person name="Daum C."/>
            <person name="Ezra D."/>
            <person name="Gonzalez J.B."/>
            <person name="Henrissat B."/>
            <person name="Kuo A."/>
            <person name="Liang C."/>
            <person name="Lipzen A."/>
            <person name="Lutzoni F."/>
            <person name="Magnuson J."/>
            <person name="Mondo S."/>
            <person name="Nolan M."/>
            <person name="Ohm R."/>
            <person name="Pangilinan J."/>
            <person name="Park H.-J."/>
            <person name="Ramirez L."/>
            <person name="Alfaro M."/>
            <person name="Sun H."/>
            <person name="Tritt A."/>
            <person name="Yoshinaga Y."/>
            <person name="Zwiers L.-H."/>
            <person name="Turgeon B.G."/>
            <person name="Goodwin S.B."/>
            <person name="Spatafora J.W."/>
            <person name="Crous P.W."/>
            <person name="Grigoriev I.V."/>
        </authorList>
    </citation>
    <scope>NUCLEOTIDE SEQUENCE</scope>
    <source>
        <strain evidence="2 4">CBS 781.70</strain>
    </source>
</reference>
<sequence length="350" mass="41247">MIICFFQQQVKLLFQQDSFEVDMSFKRIRQKDINEIIFANLIPSHGKIITWGRILTNMDSVQGYQLAFERFFSTASKVAETPVKWKHVHETAVNSFSAVVMDMCPKQMKGFGRYLKTVDPQRRSWDWHARRTVIFCRVHFFRSIEKLIREDEAGLTLRSRLRSLLTCKTRDEYYQLCDLITEHERVEIQQWVRHKRHPVIAAGLNRACSDMDPNVFDSVLKHTNAVEQAANKSYAPGKRQDLLIAIKHAQTRDKRDLDQYRIREDHNMTHVQRNTTLQARYEEQMRKDKRIQLKRRRVEPSLDHNDDEILTLASSSGYVRTPSRRGSRSPALRARRSESVGTSNRPIRYL</sequence>
<dbReference type="Proteomes" id="UP000504638">
    <property type="component" value="Unplaced"/>
</dbReference>
<keyword evidence="3" id="KW-1185">Reference proteome</keyword>
<evidence type="ECO:0000256" key="1">
    <source>
        <dbReference type="SAM" id="MobiDB-lite"/>
    </source>
</evidence>
<dbReference type="EMBL" id="ML975191">
    <property type="protein sequence ID" value="KAF1808090.1"/>
    <property type="molecule type" value="Genomic_DNA"/>
</dbReference>
<name>A0A6G1FQV2_9PEZI</name>
<dbReference type="RefSeq" id="XP_033529721.1">
    <property type="nucleotide sequence ID" value="XM_033674750.1"/>
</dbReference>
<proteinExistence type="predicted"/>
<reference evidence="4" key="3">
    <citation type="submission" date="2025-04" db="UniProtKB">
        <authorList>
            <consortium name="RefSeq"/>
        </authorList>
    </citation>
    <scope>IDENTIFICATION</scope>
    <source>
        <strain evidence="4">CBS 781.70</strain>
    </source>
</reference>
<gene>
    <name evidence="2 4" type="ORF">P152DRAFT_256677</name>
</gene>
<protein>
    <recommendedName>
        <fullName evidence="5">MULE transposase domain-containing protein</fullName>
    </recommendedName>
</protein>
<evidence type="ECO:0000313" key="4">
    <source>
        <dbReference type="RefSeq" id="XP_033529721.1"/>
    </source>
</evidence>
<feature type="compositionally biased region" description="Polar residues" evidence="1">
    <location>
        <begin position="339"/>
        <end position="350"/>
    </location>
</feature>
<dbReference type="AlphaFoldDB" id="A0A6G1FQV2"/>
<dbReference type="GeneID" id="54415320"/>
<feature type="region of interest" description="Disordered" evidence="1">
    <location>
        <begin position="313"/>
        <end position="350"/>
    </location>
</feature>
<evidence type="ECO:0008006" key="5">
    <source>
        <dbReference type="Google" id="ProtNLM"/>
    </source>
</evidence>